<gene>
    <name evidence="1" type="ORF">BEP19_15605</name>
</gene>
<evidence type="ECO:0000313" key="1">
    <source>
        <dbReference type="EMBL" id="RKD21099.1"/>
    </source>
</evidence>
<accession>A0A419SDB1</accession>
<dbReference type="RefSeq" id="WP_120191168.1">
    <property type="nucleotide sequence ID" value="NZ_MCHY01000013.1"/>
</dbReference>
<dbReference type="OrthoDB" id="2990140at2"/>
<evidence type="ECO:0000313" key="2">
    <source>
        <dbReference type="Proteomes" id="UP000284219"/>
    </source>
</evidence>
<dbReference type="AlphaFoldDB" id="A0A419SDB1"/>
<keyword evidence="2" id="KW-1185">Reference proteome</keyword>
<sequence>MTDFNKRAFTAIGKIGAQTATDHVQLMTLFELLVEKGVLSREEFDKKFMEIYQTESRKIQEFFLKDESE</sequence>
<protein>
    <submittedName>
        <fullName evidence="1">Uncharacterized protein</fullName>
    </submittedName>
</protein>
<dbReference type="EMBL" id="MCHY01000013">
    <property type="protein sequence ID" value="RKD21099.1"/>
    <property type="molecule type" value="Genomic_DNA"/>
</dbReference>
<proteinExistence type="predicted"/>
<name>A0A419SDB1_9BACL</name>
<reference evidence="1 2" key="1">
    <citation type="submission" date="2016-08" db="EMBL/GenBank/DDBJ databases">
        <title>Novel Firmicute Genomes.</title>
        <authorList>
            <person name="Poppleton D.I."/>
            <person name="Gribaldo S."/>
        </authorList>
    </citation>
    <scope>NUCLEOTIDE SEQUENCE [LARGE SCALE GENOMIC DNA]</scope>
    <source>
        <strain evidence="1 2">RAOx-1</strain>
    </source>
</reference>
<dbReference type="Proteomes" id="UP000284219">
    <property type="component" value="Unassembled WGS sequence"/>
</dbReference>
<comment type="caution">
    <text evidence="1">The sequence shown here is derived from an EMBL/GenBank/DDBJ whole genome shotgun (WGS) entry which is preliminary data.</text>
</comment>
<organism evidence="1 2">
    <name type="scientific">Ammoniphilus oxalaticus</name>
    <dbReference type="NCBI Taxonomy" id="66863"/>
    <lineage>
        <taxon>Bacteria</taxon>
        <taxon>Bacillati</taxon>
        <taxon>Bacillota</taxon>
        <taxon>Bacilli</taxon>
        <taxon>Bacillales</taxon>
        <taxon>Paenibacillaceae</taxon>
        <taxon>Aneurinibacillus group</taxon>
        <taxon>Ammoniphilus</taxon>
    </lineage>
</organism>